<dbReference type="EMBL" id="FMZQ01000013">
    <property type="protein sequence ID" value="SDD24041.1"/>
    <property type="molecule type" value="Genomic_DNA"/>
</dbReference>
<name>A0A1G6T4X9_9GAMM</name>
<evidence type="ECO:0000313" key="2">
    <source>
        <dbReference type="EMBL" id="SDD24041.1"/>
    </source>
</evidence>
<reference evidence="3" key="1">
    <citation type="submission" date="2016-10" db="EMBL/GenBank/DDBJ databases">
        <authorList>
            <person name="Varghese N."/>
            <person name="Submissions S."/>
        </authorList>
    </citation>
    <scope>NUCLEOTIDE SEQUENCE [LARGE SCALE GENOMIC DNA]</scope>
    <source>
        <strain evidence="3">DSM 26382</strain>
    </source>
</reference>
<feature type="region of interest" description="Disordered" evidence="1">
    <location>
        <begin position="22"/>
        <end position="86"/>
    </location>
</feature>
<keyword evidence="3" id="KW-1185">Reference proteome</keyword>
<proteinExistence type="predicted"/>
<protein>
    <submittedName>
        <fullName evidence="2">Uncharacterized protein</fullName>
    </submittedName>
</protein>
<feature type="compositionally biased region" description="Basic and acidic residues" evidence="1">
    <location>
        <begin position="38"/>
        <end position="48"/>
    </location>
</feature>
<sequence>MRASSPFRRVSGIVAEEVERHGCRESCDGPGMALRSGPLERRWSERTPAKPGPDGGAGGFGYFCQDKSDSPGRAKSTRQRVGRTGTPAVRKQYADDVSGAGSNLSTAWRAARFASEAALRQHVAWVERLQPNDTFGFIPAITSEPRPDKAPGFHPGYKSLRVRRGQKNRALRPEKVLHLEEFVYSTCDWYSSVRASPRR</sequence>
<evidence type="ECO:0000256" key="1">
    <source>
        <dbReference type="SAM" id="MobiDB-lite"/>
    </source>
</evidence>
<organism evidence="2 3">
    <name type="scientific">Ectopseudomonas chengduensis</name>
    <dbReference type="NCBI Taxonomy" id="489632"/>
    <lineage>
        <taxon>Bacteria</taxon>
        <taxon>Pseudomonadati</taxon>
        <taxon>Pseudomonadota</taxon>
        <taxon>Gammaproteobacteria</taxon>
        <taxon>Pseudomonadales</taxon>
        <taxon>Pseudomonadaceae</taxon>
        <taxon>Ectopseudomonas</taxon>
    </lineage>
</organism>
<dbReference type="AlphaFoldDB" id="A0A1G6T4X9"/>
<evidence type="ECO:0000313" key="3">
    <source>
        <dbReference type="Proteomes" id="UP000199467"/>
    </source>
</evidence>
<accession>A0A1G6T4X9</accession>
<dbReference type="Proteomes" id="UP000199467">
    <property type="component" value="Unassembled WGS sequence"/>
</dbReference>
<gene>
    <name evidence="2" type="ORF">SAMN05216576_11335</name>
</gene>